<dbReference type="CDD" id="cd00303">
    <property type="entry name" value="retropepsin_like"/>
    <property type="match status" value="1"/>
</dbReference>
<keyword evidence="1" id="KW-0862">Zinc</keyword>
<keyword evidence="4" id="KW-1185">Reference proteome</keyword>
<keyword evidence="1" id="KW-0479">Metal-binding</keyword>
<dbReference type="SUPFAM" id="SSF57756">
    <property type="entry name" value="Retrovirus zinc finger-like domains"/>
    <property type="match status" value="1"/>
</dbReference>
<dbReference type="GO" id="GO:0008270">
    <property type="term" value="F:zinc ion binding"/>
    <property type="evidence" value="ECO:0007669"/>
    <property type="project" value="UniProtKB-KW"/>
</dbReference>
<keyword evidence="1" id="KW-0863">Zinc-finger</keyword>
<dbReference type="Proteomes" id="UP001634007">
    <property type="component" value="Unassembled WGS sequence"/>
</dbReference>
<feature type="domain" description="CCHC-type" evidence="2">
    <location>
        <begin position="46"/>
        <end position="61"/>
    </location>
</feature>
<proteinExistence type="predicted"/>
<comment type="caution">
    <text evidence="3">The sequence shown here is derived from an EMBL/GenBank/DDBJ whole genome shotgun (WGS) entry which is preliminary data.</text>
</comment>
<evidence type="ECO:0000313" key="4">
    <source>
        <dbReference type="Proteomes" id="UP001634007"/>
    </source>
</evidence>
<organism evidence="3 4">
    <name type="scientific">Eucalyptus globulus</name>
    <name type="common">Tasmanian blue gum</name>
    <dbReference type="NCBI Taxonomy" id="34317"/>
    <lineage>
        <taxon>Eukaryota</taxon>
        <taxon>Viridiplantae</taxon>
        <taxon>Streptophyta</taxon>
        <taxon>Embryophyta</taxon>
        <taxon>Tracheophyta</taxon>
        <taxon>Spermatophyta</taxon>
        <taxon>Magnoliopsida</taxon>
        <taxon>eudicotyledons</taxon>
        <taxon>Gunneridae</taxon>
        <taxon>Pentapetalae</taxon>
        <taxon>rosids</taxon>
        <taxon>malvids</taxon>
        <taxon>Myrtales</taxon>
        <taxon>Myrtaceae</taxon>
        <taxon>Myrtoideae</taxon>
        <taxon>Eucalypteae</taxon>
        <taxon>Eucalyptus</taxon>
    </lineage>
</organism>
<evidence type="ECO:0000256" key="1">
    <source>
        <dbReference type="PROSITE-ProRule" id="PRU00047"/>
    </source>
</evidence>
<dbReference type="InterPro" id="IPR001878">
    <property type="entry name" value="Znf_CCHC"/>
</dbReference>
<dbReference type="SUPFAM" id="SSF50630">
    <property type="entry name" value="Acid proteases"/>
    <property type="match status" value="1"/>
</dbReference>
<dbReference type="SMART" id="SM00343">
    <property type="entry name" value="ZnF_C2HC"/>
    <property type="match status" value="1"/>
</dbReference>
<dbReference type="PANTHER" id="PTHR15503:SF45">
    <property type="entry name" value="RNA-DIRECTED DNA POLYMERASE HOMOLOG"/>
    <property type="match status" value="1"/>
</dbReference>
<dbReference type="Gene3D" id="4.10.60.10">
    <property type="entry name" value="Zinc finger, CCHC-type"/>
    <property type="match status" value="1"/>
</dbReference>
<name>A0ABD3JSX4_EUCGL</name>
<dbReference type="PROSITE" id="PS50158">
    <property type="entry name" value="ZF_CCHC"/>
    <property type="match status" value="1"/>
</dbReference>
<dbReference type="Pfam" id="PF08284">
    <property type="entry name" value="RVP_2"/>
    <property type="match status" value="1"/>
</dbReference>
<sequence length="217" mass="23910">MTGGRFQVLPNRNGVVSKPVPHQNGVCRFCRRRHGSAPSHLRVGACFKCGQQSHMARDCPRRPRGQPQLSLPPPMGQIRGFAPQGGQNRLPAQGTVYTIIRGQVEDTPDVITSTVSLNDNSAYALFDPGVTHSFIAEQYVKLIGLSPELLESVVNISTPLKDKVLSTLGCSSCKLVIGERVGRIDLLVLAIYDFDLIISMDWLTKQRAKMDCYHKVI</sequence>
<dbReference type="InterPro" id="IPR021109">
    <property type="entry name" value="Peptidase_aspartic_dom_sf"/>
</dbReference>
<dbReference type="InterPro" id="IPR032567">
    <property type="entry name" value="RTL1-rel"/>
</dbReference>
<reference evidence="3 4" key="1">
    <citation type="submission" date="2024-11" db="EMBL/GenBank/DDBJ databases">
        <title>Chromosome-level genome assembly of Eucalyptus globulus Labill. provides insights into its genome evolution.</title>
        <authorList>
            <person name="Li X."/>
        </authorList>
    </citation>
    <scope>NUCLEOTIDE SEQUENCE [LARGE SCALE GENOMIC DNA]</scope>
    <source>
        <strain evidence="3">CL2024</strain>
        <tissue evidence="3">Fresh tender leaves</tissue>
    </source>
</reference>
<accession>A0ABD3JSX4</accession>
<gene>
    <name evidence="3" type="ORF">ACJRO7_027573</name>
</gene>
<dbReference type="InterPro" id="IPR036875">
    <property type="entry name" value="Znf_CCHC_sf"/>
</dbReference>
<dbReference type="PANTHER" id="PTHR15503">
    <property type="entry name" value="LDOC1 RELATED"/>
    <property type="match status" value="1"/>
</dbReference>
<protein>
    <recommendedName>
        <fullName evidence="2">CCHC-type domain-containing protein</fullName>
    </recommendedName>
</protein>
<dbReference type="Gene3D" id="2.40.70.10">
    <property type="entry name" value="Acid Proteases"/>
    <property type="match status" value="1"/>
</dbReference>
<dbReference type="AlphaFoldDB" id="A0ABD3JSX4"/>
<dbReference type="EMBL" id="JBJKBG010000007">
    <property type="protein sequence ID" value="KAL3730573.1"/>
    <property type="molecule type" value="Genomic_DNA"/>
</dbReference>
<dbReference type="Pfam" id="PF00098">
    <property type="entry name" value="zf-CCHC"/>
    <property type="match status" value="1"/>
</dbReference>
<evidence type="ECO:0000259" key="2">
    <source>
        <dbReference type="PROSITE" id="PS50158"/>
    </source>
</evidence>
<evidence type="ECO:0000313" key="3">
    <source>
        <dbReference type="EMBL" id="KAL3730573.1"/>
    </source>
</evidence>